<reference evidence="3 4" key="1">
    <citation type="submission" date="2018-04" db="EMBL/GenBank/DDBJ databases">
        <title>Pseudomonas sp. nov., isolated from mangrove soil.</title>
        <authorList>
            <person name="Chen C."/>
        </authorList>
    </citation>
    <scope>NUCLEOTIDE SEQUENCE [LARGE SCALE GENOMIC DNA]</scope>
    <source>
        <strain evidence="3 4">TC-11</strain>
    </source>
</reference>
<dbReference type="AlphaFoldDB" id="A0A2T5PE50"/>
<keyword evidence="4" id="KW-1185">Reference proteome</keyword>
<dbReference type="GO" id="GO:0005737">
    <property type="term" value="C:cytoplasm"/>
    <property type="evidence" value="ECO:0007669"/>
    <property type="project" value="TreeGrafter"/>
</dbReference>
<dbReference type="PANTHER" id="PTHR11086">
    <property type="entry name" value="DEOXYCYTIDYLATE DEAMINASE-RELATED"/>
    <property type="match status" value="1"/>
</dbReference>
<dbReference type="OrthoDB" id="9788517at2"/>
<dbReference type="Pfam" id="PF00383">
    <property type="entry name" value="dCMP_cyt_deam_1"/>
    <property type="match status" value="1"/>
</dbReference>
<protein>
    <submittedName>
        <fullName evidence="3">Deoxycytidylate deaminase</fullName>
    </submittedName>
</protein>
<dbReference type="NCBIfam" id="NF041025">
    <property type="entry name" value="antiphage_deaminase"/>
    <property type="match status" value="1"/>
</dbReference>
<evidence type="ECO:0000256" key="1">
    <source>
        <dbReference type="ARBA" id="ARBA00022801"/>
    </source>
</evidence>
<dbReference type="RefSeq" id="WP_108105072.1">
    <property type="nucleotide sequence ID" value="NZ_QASN01000003.1"/>
</dbReference>
<evidence type="ECO:0000313" key="4">
    <source>
        <dbReference type="Proteomes" id="UP000244064"/>
    </source>
</evidence>
<dbReference type="SUPFAM" id="SSF53927">
    <property type="entry name" value="Cytidine deaminase-like"/>
    <property type="match status" value="1"/>
</dbReference>
<dbReference type="InterPro" id="IPR015517">
    <property type="entry name" value="dCMP_deaminase-rel"/>
</dbReference>
<evidence type="ECO:0000313" key="3">
    <source>
        <dbReference type="EMBL" id="PTU76015.1"/>
    </source>
</evidence>
<dbReference type="PROSITE" id="PS51747">
    <property type="entry name" value="CYT_DCMP_DEAMINASES_2"/>
    <property type="match status" value="1"/>
</dbReference>
<keyword evidence="1" id="KW-0378">Hydrolase</keyword>
<sequence>MASKSNQMLSSIFHERGQFMIIGLTGRTGSGCTTAANILESTSPDFPLLANFEYRGEPFYQGLDARRYEILSKYASEKFQSFISIKVSDLISSYLLLLNPDEMIEFAFNQDTRINKTHLQNTIIHGKFSKNYIVQKFSNILRELLIHKEKPKLEPEELENFMRFLKLIRKFTRDFKKELQEVDNHLYVKVYQAAGNSIRRVGAVEPNYTSMEFVPIAVLQLPETINRTIKIIRKTHGKAFIVIDAIRNPFEAKFFRERYAAFYLISVNAPDEDRKSYLQNVHKFSVDEFDQLEKRESGKTVVEDADFISQNVQRCIEISDIHIFNPRNELENNNVLKAQLAWYFSLMLHPGLATPSALERVMQIAYTAKSNSGCISRQVGAVVTDKNNSIKAVGWNDVAKGQVPCNLRSLPGLLNHFDAVTYSEYERNNTEFRNAARKELIKIVDKNGAQGKNLSYCFKDLKNSIDRKSNQVHTRSLHAEENAFLQLAKYGSSAIEGGKLFTTASPCELCAKKAYQLGISEIVYIDPYPGIAKDHIIAIGENPPKLIQFRGAVGRGYYQLYEPTLPYKDELNYLKDNDD</sequence>
<gene>
    <name evidence="3" type="ORF">DBO85_02740</name>
</gene>
<accession>A0A2T5PE50</accession>
<dbReference type="EMBL" id="QASN01000003">
    <property type="protein sequence ID" value="PTU76015.1"/>
    <property type="molecule type" value="Genomic_DNA"/>
</dbReference>
<name>A0A2T5PE50_9PSED</name>
<dbReference type="GO" id="GO:0004132">
    <property type="term" value="F:dCMP deaminase activity"/>
    <property type="evidence" value="ECO:0007669"/>
    <property type="project" value="TreeGrafter"/>
</dbReference>
<organism evidence="3 4">
    <name type="scientific">Pseudomonas mangrovi</name>
    <dbReference type="NCBI Taxonomy" id="2161748"/>
    <lineage>
        <taxon>Bacteria</taxon>
        <taxon>Pseudomonadati</taxon>
        <taxon>Pseudomonadota</taxon>
        <taxon>Gammaproteobacteria</taxon>
        <taxon>Pseudomonadales</taxon>
        <taxon>Pseudomonadaceae</taxon>
        <taxon>Pseudomonas</taxon>
    </lineage>
</organism>
<dbReference type="InterPro" id="IPR016193">
    <property type="entry name" value="Cytidine_deaminase-like"/>
</dbReference>
<evidence type="ECO:0000259" key="2">
    <source>
        <dbReference type="PROSITE" id="PS51747"/>
    </source>
</evidence>
<dbReference type="Proteomes" id="UP000244064">
    <property type="component" value="Unassembled WGS sequence"/>
</dbReference>
<dbReference type="Gene3D" id="3.40.50.300">
    <property type="entry name" value="P-loop containing nucleotide triphosphate hydrolases"/>
    <property type="match status" value="1"/>
</dbReference>
<dbReference type="InterPro" id="IPR002125">
    <property type="entry name" value="CMP_dCMP_dom"/>
</dbReference>
<feature type="domain" description="CMP/dCMP-type deaminase" evidence="2">
    <location>
        <begin position="356"/>
        <end position="542"/>
    </location>
</feature>
<dbReference type="PANTHER" id="PTHR11086:SF18">
    <property type="entry name" value="DEOXYCYTIDYLATE DEAMINASE"/>
    <property type="match status" value="1"/>
</dbReference>
<comment type="caution">
    <text evidence="3">The sequence shown here is derived from an EMBL/GenBank/DDBJ whole genome shotgun (WGS) entry which is preliminary data.</text>
</comment>
<dbReference type="Gene3D" id="3.40.140.10">
    <property type="entry name" value="Cytidine Deaminase, domain 2"/>
    <property type="match status" value="1"/>
</dbReference>
<dbReference type="InterPro" id="IPR027417">
    <property type="entry name" value="P-loop_NTPase"/>
</dbReference>
<proteinExistence type="predicted"/>